<dbReference type="HOGENOM" id="CLU_140902_0_0_7"/>
<proteinExistence type="predicted"/>
<dbReference type="BioCyc" id="DPIE1322246:BN4_RS11955-MONOMER"/>
<dbReference type="STRING" id="1322246.BN4_12383"/>
<reference evidence="2 3" key="1">
    <citation type="journal article" date="2013" name="PLoS ONE">
        <title>The first genomic and proteomic characterization of a deep-sea sulfate reducer: insights into the piezophilic lifestyle of Desulfovibrio piezophilus.</title>
        <authorList>
            <person name="Pradel N."/>
            <person name="Ji B."/>
            <person name="Gimenez G."/>
            <person name="Talla E."/>
            <person name="Lenoble P."/>
            <person name="Garel M."/>
            <person name="Tamburini C."/>
            <person name="Fourquet P."/>
            <person name="Lebrun R."/>
            <person name="Bertin P."/>
            <person name="Denis Y."/>
            <person name="Pophillat M."/>
            <person name="Barbe V."/>
            <person name="Ollivier B."/>
            <person name="Dolla A."/>
        </authorList>
    </citation>
    <scope>NUCLEOTIDE SEQUENCE [LARGE SCALE GENOMIC DNA]</scope>
    <source>
        <strain evidence="3">DSM 10523 / SB164P1</strain>
    </source>
</reference>
<feature type="compositionally biased region" description="Acidic residues" evidence="1">
    <location>
        <begin position="68"/>
        <end position="82"/>
    </location>
</feature>
<accession>M1WXA0</accession>
<gene>
    <name evidence="2" type="ordered locus">BN4_12383</name>
</gene>
<organism evidence="2 3">
    <name type="scientific">Pseudodesulfovibrio piezophilus (strain DSM 21447 / JCM 15486 / C1TLV30)</name>
    <name type="common">Desulfovibrio piezophilus</name>
    <dbReference type="NCBI Taxonomy" id="1322246"/>
    <lineage>
        <taxon>Bacteria</taxon>
        <taxon>Pseudomonadati</taxon>
        <taxon>Thermodesulfobacteriota</taxon>
        <taxon>Desulfovibrionia</taxon>
        <taxon>Desulfovibrionales</taxon>
        <taxon>Desulfovibrionaceae</taxon>
    </lineage>
</organism>
<feature type="region of interest" description="Disordered" evidence="1">
    <location>
        <begin position="1"/>
        <end position="118"/>
    </location>
</feature>
<dbReference type="AlphaFoldDB" id="M1WXA0"/>
<dbReference type="RefSeq" id="WP_015415661.1">
    <property type="nucleotide sequence ID" value="NC_020409.1"/>
</dbReference>
<dbReference type="PATRIC" id="fig|879567.3.peg.2540"/>
<feature type="compositionally biased region" description="Acidic residues" evidence="1">
    <location>
        <begin position="94"/>
        <end position="105"/>
    </location>
</feature>
<dbReference type="eggNOG" id="ENOG50318CC">
    <property type="taxonomic scope" value="Bacteria"/>
</dbReference>
<dbReference type="Proteomes" id="UP000011724">
    <property type="component" value="Chromosome"/>
</dbReference>
<feature type="compositionally biased region" description="Polar residues" evidence="1">
    <location>
        <begin position="42"/>
        <end position="51"/>
    </location>
</feature>
<feature type="compositionally biased region" description="Polar residues" evidence="1">
    <location>
        <begin position="1"/>
        <end position="18"/>
    </location>
</feature>
<evidence type="ECO:0000256" key="1">
    <source>
        <dbReference type="SAM" id="MobiDB-lite"/>
    </source>
</evidence>
<name>M1WXA0_PSEP2</name>
<feature type="compositionally biased region" description="Basic and acidic residues" evidence="1">
    <location>
        <begin position="83"/>
        <end position="92"/>
    </location>
</feature>
<dbReference type="EMBL" id="FO203427">
    <property type="protein sequence ID" value="CCH49618.1"/>
    <property type="molecule type" value="Genomic_DNA"/>
</dbReference>
<dbReference type="KEGG" id="dpi:BN4_12383"/>
<feature type="region of interest" description="Disordered" evidence="1">
    <location>
        <begin position="136"/>
        <end position="160"/>
    </location>
</feature>
<protein>
    <submittedName>
        <fullName evidence="2">Uncharacterized protein</fullName>
    </submittedName>
</protein>
<evidence type="ECO:0000313" key="3">
    <source>
        <dbReference type="Proteomes" id="UP000011724"/>
    </source>
</evidence>
<reference evidence="3" key="2">
    <citation type="journal article" date="2013" name="Stand. Genomic Sci.">
        <title>Complete genome sequence of Desulfocapsa sulfexigens, a marine deltaproteobacterium specialized in disproportionating inorganic sulfur compounds.</title>
        <authorList>
            <person name="Finster K.W."/>
            <person name="Kjeldsen K.U."/>
            <person name="Kube M."/>
            <person name="Reinhardt R."/>
            <person name="Mussmann M."/>
            <person name="Amann R."/>
            <person name="Schreiber L."/>
        </authorList>
    </citation>
    <scope>NUCLEOTIDE SEQUENCE [LARGE SCALE GENOMIC DNA]</scope>
    <source>
        <strain evidence="3">DSM 10523 / SB164P1</strain>
    </source>
</reference>
<keyword evidence="3" id="KW-1185">Reference proteome</keyword>
<sequence length="160" mass="17434">MVFESSLSQTATQFSDSLSVKPVATVEQTTEEISQEAKTPEQEQSGDTVSISEEARALVAAEKSGGTEETESESDEETEQEQLVDRLEKQIEALEQELEEIDDSDLPEKQKLQQKQAKEAQLMELRDQLLQAQQEVLESEGLTSGGGTSATGFGNSASSF</sequence>
<evidence type="ECO:0000313" key="2">
    <source>
        <dbReference type="EMBL" id="CCH49618.1"/>
    </source>
</evidence>
<feature type="compositionally biased region" description="Low complexity" evidence="1">
    <location>
        <begin position="150"/>
        <end position="160"/>
    </location>
</feature>